<evidence type="ECO:0000313" key="1">
    <source>
        <dbReference type="EMBL" id="GAA4251432.1"/>
    </source>
</evidence>
<evidence type="ECO:0000313" key="2">
    <source>
        <dbReference type="Proteomes" id="UP001500620"/>
    </source>
</evidence>
<proteinExistence type="predicted"/>
<name>A0ABP8DAT7_9ACTN</name>
<accession>A0ABP8DAT7</accession>
<keyword evidence="2" id="KW-1185">Reference proteome</keyword>
<reference evidence="2" key="1">
    <citation type="journal article" date="2019" name="Int. J. Syst. Evol. Microbiol.">
        <title>The Global Catalogue of Microorganisms (GCM) 10K type strain sequencing project: providing services to taxonomists for standard genome sequencing and annotation.</title>
        <authorList>
            <consortium name="The Broad Institute Genomics Platform"/>
            <consortium name="The Broad Institute Genome Sequencing Center for Infectious Disease"/>
            <person name="Wu L."/>
            <person name="Ma J."/>
        </authorList>
    </citation>
    <scope>NUCLEOTIDE SEQUENCE [LARGE SCALE GENOMIC DNA]</scope>
    <source>
        <strain evidence="2">JCM 17441</strain>
    </source>
</reference>
<dbReference type="EMBL" id="BAABAT010000011">
    <property type="protein sequence ID" value="GAA4251432.1"/>
    <property type="molecule type" value="Genomic_DNA"/>
</dbReference>
<dbReference type="Proteomes" id="UP001500620">
    <property type="component" value="Unassembled WGS sequence"/>
</dbReference>
<gene>
    <name evidence="1" type="ORF">GCM10022255_044050</name>
</gene>
<sequence length="75" mass="8574">MTTTIPTPRPPSIDADDSDEYLIWYDDKAELAAEIEAAMVREGLTRAELARQAAEGEFEDYRARHIWRMIEAFGV</sequence>
<organism evidence="1 2">
    <name type="scientific">Dactylosporangium darangshiense</name>
    <dbReference type="NCBI Taxonomy" id="579108"/>
    <lineage>
        <taxon>Bacteria</taxon>
        <taxon>Bacillati</taxon>
        <taxon>Actinomycetota</taxon>
        <taxon>Actinomycetes</taxon>
        <taxon>Micromonosporales</taxon>
        <taxon>Micromonosporaceae</taxon>
        <taxon>Dactylosporangium</taxon>
    </lineage>
</organism>
<comment type="caution">
    <text evidence="1">The sequence shown here is derived from an EMBL/GenBank/DDBJ whole genome shotgun (WGS) entry which is preliminary data.</text>
</comment>
<protein>
    <submittedName>
        <fullName evidence="1">Uncharacterized protein</fullName>
    </submittedName>
</protein>
<dbReference type="RefSeq" id="WP_345128997.1">
    <property type="nucleotide sequence ID" value="NZ_BAABAT010000011.1"/>
</dbReference>